<dbReference type="GO" id="GO:0032039">
    <property type="term" value="C:integrator complex"/>
    <property type="evidence" value="ECO:0007669"/>
    <property type="project" value="InterPro"/>
</dbReference>
<organism evidence="3">
    <name type="scientific">Rhizophora mucronata</name>
    <name type="common">Asiatic mangrove</name>
    <dbReference type="NCBI Taxonomy" id="61149"/>
    <lineage>
        <taxon>Eukaryota</taxon>
        <taxon>Viridiplantae</taxon>
        <taxon>Streptophyta</taxon>
        <taxon>Embryophyta</taxon>
        <taxon>Tracheophyta</taxon>
        <taxon>Spermatophyta</taxon>
        <taxon>Magnoliopsida</taxon>
        <taxon>eudicotyledons</taxon>
        <taxon>Gunneridae</taxon>
        <taxon>Pentapetalae</taxon>
        <taxon>rosids</taxon>
        <taxon>fabids</taxon>
        <taxon>Malpighiales</taxon>
        <taxon>Rhizophoraceae</taxon>
        <taxon>Rhizophora</taxon>
    </lineage>
</organism>
<name>A0A2P2MF67_RHIMU</name>
<proteinExistence type="inferred from homology"/>
<evidence type="ECO:0000256" key="1">
    <source>
        <dbReference type="ARBA" id="ARBA00008565"/>
    </source>
</evidence>
<dbReference type="InterPro" id="IPR033060">
    <property type="entry name" value="INTS7"/>
</dbReference>
<sequence length="844" mass="94213">MELLKRVKVVFDTGDAESRALALVLFGCWANFAKDSSHIRYLILSSMVSSNILEVKASLFAAGCFSELADDFSVVVLEMMFNMLTSSETLSTVKLAGVRVFAKLGCSYSIANKAYKTGLNLVLDSSDEEFLIAMLVPLSKLASKSTFLLSEQVDLLLLYLSQDKTLRLQATALRCLHLIFVRGACQSSVSSHAIKTLLRAADDINLPSTLQCEALQILHKMLLVRLPNMPYDNFPEFAHLLTIVENSIQSATTSKTLTAFGILVDVSRKLHGRTEIYSPSDCSSLQMQIISMIIDQIILLIKPLMDLCQTNTRIFQEVRSLLNLLLILVRENPELGVLVLDQVRLVIEHLVDEHESVMAVRQENISICGVPDCNGEESKAMVMKMLYNVCIFSVIFIENLYEVNAVTAQILDKVKLLVESVHQFSLFACYTQIIYSMLLRSQSFRSCVINQDQEACNLKMHWGNSICNHLVGYEAFTVECSKKMLGVANNWPAYRAGIFAACHGTWITAAYIFEQLVNNVQSKLCSYWLKSLVQFSQSERKIQLLLLSRLASSFKSCSQMEEISIGLENIRDIFGEIEAEIGHSFIKNTTEVLVGAYYGICSSRETLSSMVIFDKSCYFQTWFLALRARLLGAVVDVLKLTGIFTLKGKDVISNEQVKENARPNILNSLQQVIQVSFQLLKLTEEIDLVASSFIGMDSKSSKIITSLAFSCSILAFSTGFALSVSNLLSDELLRANGLEVSRDYLKAMLIQSLVARLHLIDQEACSNLWLLLENGERRRDCFHLQPRKQVLDLGGEVRDALDVCNYAISGIVGLQKEAKGRQNGEILSLVTEDGLLLLLNIIMK</sequence>
<dbReference type="AlphaFoldDB" id="A0A2P2MF67"/>
<dbReference type="EMBL" id="GGEC01048412">
    <property type="protein sequence ID" value="MBX28896.1"/>
    <property type="molecule type" value="Transcribed_RNA"/>
</dbReference>
<dbReference type="PANTHER" id="PTHR13322:SF2">
    <property type="entry name" value="INTEGRATOR COMPLEX SUBUNIT 7"/>
    <property type="match status" value="1"/>
</dbReference>
<dbReference type="PANTHER" id="PTHR13322">
    <property type="entry name" value="C1ORF73 PROTEIN"/>
    <property type="match status" value="1"/>
</dbReference>
<accession>A0A2P2MF67</accession>
<dbReference type="GO" id="GO:0034472">
    <property type="term" value="P:snRNA 3'-end processing"/>
    <property type="evidence" value="ECO:0007669"/>
    <property type="project" value="TreeGrafter"/>
</dbReference>
<evidence type="ECO:0000313" key="3">
    <source>
        <dbReference type="EMBL" id="MBX28896.1"/>
    </source>
</evidence>
<dbReference type="InterPro" id="IPR016024">
    <property type="entry name" value="ARM-type_fold"/>
</dbReference>
<reference evidence="3" key="1">
    <citation type="submission" date="2018-02" db="EMBL/GenBank/DDBJ databases">
        <title>Rhizophora mucronata_Transcriptome.</title>
        <authorList>
            <person name="Meera S.P."/>
            <person name="Sreeshan A."/>
            <person name="Augustine A."/>
        </authorList>
    </citation>
    <scope>NUCLEOTIDE SEQUENCE</scope>
    <source>
        <tissue evidence="3">Leaf</tissue>
    </source>
</reference>
<feature type="domain" description="Integrator complex subunit 7 N-terminal" evidence="2">
    <location>
        <begin position="2"/>
        <end position="359"/>
    </location>
</feature>
<evidence type="ECO:0000259" key="2">
    <source>
        <dbReference type="Pfam" id="PF24436"/>
    </source>
</evidence>
<dbReference type="Pfam" id="PF24436">
    <property type="entry name" value="INTS7_N"/>
    <property type="match status" value="1"/>
</dbReference>
<dbReference type="SUPFAM" id="SSF48371">
    <property type="entry name" value="ARM repeat"/>
    <property type="match status" value="1"/>
</dbReference>
<protein>
    <submittedName>
        <fullName evidence="3">Uncharacterized protein LOC105647182 isoform X1</fullName>
    </submittedName>
</protein>
<comment type="similarity">
    <text evidence="1">Belongs to the Integrator subunit 7 family.</text>
</comment>
<dbReference type="InterPro" id="IPR056516">
    <property type="entry name" value="INTS7_N"/>
</dbReference>